<dbReference type="InterPro" id="IPR015943">
    <property type="entry name" value="WD40/YVTN_repeat-like_dom_sf"/>
</dbReference>
<dbReference type="Gene3D" id="2.130.10.10">
    <property type="entry name" value="YVTN repeat-like/Quinoprotein amine dehydrogenase"/>
    <property type="match status" value="1"/>
</dbReference>
<dbReference type="PANTHER" id="PTHR44499:SF1">
    <property type="entry name" value="JOUBERIN"/>
    <property type="match status" value="1"/>
</dbReference>
<feature type="compositionally biased region" description="Polar residues" evidence="2">
    <location>
        <begin position="325"/>
        <end position="349"/>
    </location>
</feature>
<dbReference type="PROSITE" id="PS50082">
    <property type="entry name" value="WD_REPEATS_2"/>
    <property type="match status" value="1"/>
</dbReference>
<dbReference type="PANTHER" id="PTHR44499">
    <property type="entry name" value="JOUBERIN"/>
    <property type="match status" value="1"/>
</dbReference>
<dbReference type="Proteomes" id="UP000673552">
    <property type="component" value="Chromosome 32"/>
</dbReference>
<protein>
    <recommendedName>
        <fullName evidence="5">WD domain, G-beta repeat family protein</fullName>
    </recommendedName>
</protein>
<evidence type="ECO:0000313" key="4">
    <source>
        <dbReference type="Proteomes" id="UP000673552"/>
    </source>
</evidence>
<feature type="region of interest" description="Disordered" evidence="2">
    <location>
        <begin position="81"/>
        <end position="103"/>
    </location>
</feature>
<dbReference type="InterPro" id="IPR052803">
    <property type="entry name" value="Cilium-Associated_Jouberin"/>
</dbReference>
<evidence type="ECO:0000256" key="2">
    <source>
        <dbReference type="SAM" id="MobiDB-lite"/>
    </source>
</evidence>
<feature type="compositionally biased region" description="Basic and acidic residues" evidence="2">
    <location>
        <begin position="459"/>
        <end position="468"/>
    </location>
</feature>
<accession>A0A836GE77</accession>
<dbReference type="OrthoDB" id="400at2759"/>
<dbReference type="SUPFAM" id="SSF50978">
    <property type="entry name" value="WD40 repeat-like"/>
    <property type="match status" value="1"/>
</dbReference>
<organism evidence="3 4">
    <name type="scientific">Leishmania martiniquensis</name>
    <dbReference type="NCBI Taxonomy" id="1580590"/>
    <lineage>
        <taxon>Eukaryota</taxon>
        <taxon>Discoba</taxon>
        <taxon>Euglenozoa</taxon>
        <taxon>Kinetoplastea</taxon>
        <taxon>Metakinetoplastina</taxon>
        <taxon>Trypanosomatida</taxon>
        <taxon>Trypanosomatidae</taxon>
        <taxon>Leishmaniinae</taxon>
        <taxon>Leishmania</taxon>
    </lineage>
</organism>
<feature type="compositionally biased region" description="Basic and acidic residues" evidence="2">
    <location>
        <begin position="787"/>
        <end position="803"/>
    </location>
</feature>
<feature type="compositionally biased region" description="Polar residues" evidence="2">
    <location>
        <begin position="81"/>
        <end position="94"/>
    </location>
</feature>
<dbReference type="KEGG" id="lmat:92511855"/>
<dbReference type="InterPro" id="IPR001680">
    <property type="entry name" value="WD40_rpt"/>
</dbReference>
<feature type="region of interest" description="Disordered" evidence="2">
    <location>
        <begin position="503"/>
        <end position="522"/>
    </location>
</feature>
<reference evidence="3 4" key="1">
    <citation type="submission" date="2021-03" db="EMBL/GenBank/DDBJ databases">
        <title>Leishmania (Mundinia) martiniquensis Genome sequencing and assembly.</title>
        <authorList>
            <person name="Almutairi H."/>
            <person name="Gatherer D."/>
        </authorList>
    </citation>
    <scope>NUCLEOTIDE SEQUENCE [LARGE SCALE GENOMIC DNA]</scope>
    <source>
        <strain evidence="3">LSCM1</strain>
    </source>
</reference>
<feature type="region of interest" description="Disordered" evidence="2">
    <location>
        <begin position="224"/>
        <end position="360"/>
    </location>
</feature>
<gene>
    <name evidence="3" type="ORF">LSCM1_01743</name>
</gene>
<feature type="repeat" description="WD" evidence="1">
    <location>
        <begin position="886"/>
        <end position="918"/>
    </location>
</feature>
<feature type="region of interest" description="Disordered" evidence="2">
    <location>
        <begin position="774"/>
        <end position="807"/>
    </location>
</feature>
<feature type="compositionally biased region" description="Low complexity" evidence="2">
    <location>
        <begin position="1375"/>
        <end position="1384"/>
    </location>
</feature>
<evidence type="ECO:0000256" key="1">
    <source>
        <dbReference type="PROSITE-ProRule" id="PRU00221"/>
    </source>
</evidence>
<dbReference type="Pfam" id="PF00400">
    <property type="entry name" value="WD40"/>
    <property type="match status" value="1"/>
</dbReference>
<feature type="compositionally biased region" description="Low complexity" evidence="2">
    <location>
        <begin position="775"/>
        <end position="786"/>
    </location>
</feature>
<feature type="region of interest" description="Disordered" evidence="2">
    <location>
        <begin position="436"/>
        <end position="468"/>
    </location>
</feature>
<name>A0A836GE77_9TRYP</name>
<dbReference type="PROSITE" id="PS50294">
    <property type="entry name" value="WD_REPEATS_REGION"/>
    <property type="match status" value="1"/>
</dbReference>
<dbReference type="GeneID" id="92511855"/>
<feature type="compositionally biased region" description="Basic and acidic residues" evidence="2">
    <location>
        <begin position="1363"/>
        <end position="1374"/>
    </location>
</feature>
<dbReference type="GO" id="GO:0044458">
    <property type="term" value="P:motile cilium assembly"/>
    <property type="evidence" value="ECO:0007669"/>
    <property type="project" value="TreeGrafter"/>
</dbReference>
<comment type="caution">
    <text evidence="3">The sequence shown here is derived from an EMBL/GenBank/DDBJ whole genome shotgun (WGS) entry which is preliminary data.</text>
</comment>
<sequence>MVTVRRGTDVDVAYIAQPQDNHMPVPPLPPLAPSGLQALPMLQAPGNDVASLALAPYAGSMSMPLSSRGLVALPAASSATYSSGHSRVSSSTAMPATPQGAPPSLVSHVSAPFLEDPLGPSLPTTVALATPSFVEGMSLTGGAAVSVPESVPHAVTSLLSVPSGHAAGASALPQQRSAARDTPTSPRGNPALAAAVTAASSAAHRHSKRLCHQQRNLEQAAGELLSGRDMPNDPSNRCGSASPRAGGINRGRSDRENVFVGRKTRTGDSYAGENQRQRRGGVEGEDAGQRGSSHRRPSSDSRHSRLRKEEGQAAAPIYEAEGRSWPSSSVPQEKTLTLPQGTATRTLNNDGKPREGGRVGQSVRGGEIVLVTGAAGIGDPVGVTATGGGTSPNVEGEAEAPFLFTSPAARLRAKYQCRAAIKGSAKADSRRLARNALQGAAEEGDWHGSDRWNGSVSAEDGHADGDAGDTCRVRMVQFRPTGAFENEDKWAQSCHARGSVAYAGEGEGAGSTRSSQVAAESASEEEGTVVLLTIRGMSPLHADVGVVHPLVRVWIVSCASGRSLVEASASVPCAVTHPFDLRAHKTRAPQWNAQVALPLSPEKMRTEAANAMLLLEVVDFGNESIHGFPLLRNGLYPICWGFLLLRDCTGCSSFFAADDLHVQLYRYPSRRPWYLSWLSALLPVSLSAPSAALQPPGSAMARGFSGGDPSAPSAQDVPHIFAVFANANNRKIPYEGSIVLDLRQASNATFVMDTTDMLAYEEYLLSMLVSGGGSSAVPRSSRSVAAADRDESSLARMTKESDLHGAAVPASPWPPVLPTETYYRMDGERSLLPHEVLQTTAVLGAVTCVSFAHSGSFLALGVCRHLQHVVELRDPLRPDVAAIACLIGHTGHIHCVMFQKEDNYLLSCSSDGTVRVWQPRSLGGALTTEAGAVPGSVQCMCTLPHGFPVYTAVFHQERIISGGFSDQLLVWDFEVTIEGEMECTTATENTTLRLTATFTHALETTTQCTEQLRPTRPVVGQLVQRVNVADAAAAWACTAAITLSLASNERSNRVWSVHTKGLVVCWRATSETVNRGGGAGPYLWQMTPRHMAECDGAAEVQVSAAYAIVTCGGAPFVFVFDATTCEQLRVVNTRLPFATPIHLLPDGEAFVAVISDPCRLLAWECFDGGLCTPASGYGKASPPFCVARMAWAESQQLAVFVSRSPCSEAEVTRYKQGPVVPAAGQSAVALHYWQQELQYRQSEMSAEMTLITVAGTARRKSTVIVTTDTHSSDEFGMMFGGDVQPKRKAAHLARRTHAIRQRAAERDTRNARLHQSFASCEPSALLETSAIASIPYDATEKGARMNAIVNFWRGLVSQHRHGEAQVHAAEDASARADASAAHDATSRALHYTEENV</sequence>
<evidence type="ECO:0008006" key="5">
    <source>
        <dbReference type="Google" id="ProtNLM"/>
    </source>
</evidence>
<feature type="compositionally biased region" description="Polar residues" evidence="2">
    <location>
        <begin position="172"/>
        <end position="187"/>
    </location>
</feature>
<keyword evidence="4" id="KW-1185">Reference proteome</keyword>
<proteinExistence type="predicted"/>
<dbReference type="RefSeq" id="XP_067175892.1">
    <property type="nucleotide sequence ID" value="XM_067319343.1"/>
</dbReference>
<dbReference type="EMBL" id="JAFEUZ010000032">
    <property type="protein sequence ID" value="KAG5470499.1"/>
    <property type="molecule type" value="Genomic_DNA"/>
</dbReference>
<feature type="region of interest" description="Disordered" evidence="2">
    <location>
        <begin position="165"/>
        <end position="190"/>
    </location>
</feature>
<evidence type="ECO:0000313" key="3">
    <source>
        <dbReference type="EMBL" id="KAG5470499.1"/>
    </source>
</evidence>
<dbReference type="InterPro" id="IPR036322">
    <property type="entry name" value="WD40_repeat_dom_sf"/>
</dbReference>
<feature type="region of interest" description="Disordered" evidence="2">
    <location>
        <begin position="1363"/>
        <end position="1384"/>
    </location>
</feature>
<dbReference type="SMART" id="SM00320">
    <property type="entry name" value="WD40"/>
    <property type="match status" value="2"/>
</dbReference>
<dbReference type="GO" id="GO:0036064">
    <property type="term" value="C:ciliary basal body"/>
    <property type="evidence" value="ECO:0007669"/>
    <property type="project" value="TreeGrafter"/>
</dbReference>
<keyword evidence="1" id="KW-0853">WD repeat</keyword>
<feature type="compositionally biased region" description="Basic and acidic residues" evidence="2">
    <location>
        <begin position="297"/>
        <end position="311"/>
    </location>
</feature>